<name>A0ABU7VZN2_9BACL</name>
<gene>
    <name evidence="1" type="ORF">V3851_26015</name>
</gene>
<dbReference type="Pfam" id="PF20458">
    <property type="entry name" value="DUF6711"/>
    <property type="match status" value="1"/>
</dbReference>
<organism evidence="1 2">
    <name type="scientific">Paenibacillus haidiansis</name>
    <dbReference type="NCBI Taxonomy" id="1574488"/>
    <lineage>
        <taxon>Bacteria</taxon>
        <taxon>Bacillati</taxon>
        <taxon>Bacillota</taxon>
        <taxon>Bacilli</taxon>
        <taxon>Bacillales</taxon>
        <taxon>Paenibacillaceae</taxon>
        <taxon>Paenibacillus</taxon>
    </lineage>
</organism>
<comment type="caution">
    <text evidence="1">The sequence shown here is derived from an EMBL/GenBank/DDBJ whole genome shotgun (WGS) entry which is preliminary data.</text>
</comment>
<dbReference type="Proteomes" id="UP001306950">
    <property type="component" value="Unassembled WGS sequence"/>
</dbReference>
<protein>
    <submittedName>
        <fullName evidence="1">DUF6711 family protein</fullName>
    </submittedName>
</protein>
<proteinExistence type="predicted"/>
<sequence length="119" mass="13299">MQLKINGQEIAAYPSQFTVTTLDLDDSESSVRTADGTLNRDRIAVKRQIEMSWGVLKWSQISGILQAMDSVFFDLTYPDPMAGNFVTKTFYVGNRPAPFAVAQDSEIMWSGLKVTLTEK</sequence>
<dbReference type="InterPro" id="IPR046557">
    <property type="entry name" value="DUF6711"/>
</dbReference>
<dbReference type="EMBL" id="JAZHPZ010000026">
    <property type="protein sequence ID" value="MEF2969233.1"/>
    <property type="molecule type" value="Genomic_DNA"/>
</dbReference>
<reference evidence="1 2" key="1">
    <citation type="submission" date="2024-02" db="EMBL/GenBank/DDBJ databases">
        <title>A nitrogen-fixing paenibacillus bacterium.</title>
        <authorList>
            <person name="Zhang W.L."/>
            <person name="Chen S.F."/>
        </authorList>
    </citation>
    <scope>NUCLEOTIDE SEQUENCE [LARGE SCALE GENOMIC DNA]</scope>
    <source>
        <strain evidence="1 2">M1</strain>
    </source>
</reference>
<keyword evidence="2" id="KW-1185">Reference proteome</keyword>
<accession>A0ABU7VZN2</accession>
<evidence type="ECO:0000313" key="2">
    <source>
        <dbReference type="Proteomes" id="UP001306950"/>
    </source>
</evidence>
<evidence type="ECO:0000313" key="1">
    <source>
        <dbReference type="EMBL" id="MEF2969233.1"/>
    </source>
</evidence>
<dbReference type="RefSeq" id="WP_331849327.1">
    <property type="nucleotide sequence ID" value="NZ_JAZHPZ010000026.1"/>
</dbReference>